<evidence type="ECO:0000313" key="1">
    <source>
        <dbReference type="EMBL" id="CDI95456.1"/>
    </source>
</evidence>
<reference evidence="1 2" key="1">
    <citation type="submission" date="2013-09" db="EMBL/GenBank/DDBJ databases">
        <authorList>
            <person name="Sundararajan A."/>
        </authorList>
    </citation>
    <scope>NUCLEOTIDE SEQUENCE [LARGE SCALE GENOMIC DNA]</scope>
    <source>
        <strain evidence="1">CIDMTR</strain>
    </source>
</reference>
<dbReference type="EMBL" id="HG531783">
    <property type="protein sequence ID" value="CDI95456.1"/>
    <property type="molecule type" value="Genomic_DNA"/>
</dbReference>
<accession>U6H8I5</accession>
<organism evidence="1 2">
    <name type="scientific">Caviid herpesvirus 2 str. CIDMTR</name>
    <dbReference type="NCBI Taxonomy" id="1415526"/>
    <lineage>
        <taxon>Viruses</taxon>
        <taxon>Duplodnaviria</taxon>
        <taxon>Heunggongvirae</taxon>
        <taxon>Peploviricota</taxon>
        <taxon>Herviviricetes</taxon>
        <taxon>Herpesvirales</taxon>
        <taxon>Orthoherpesviridae</taxon>
        <taxon>Betaherpesvirinae</taxon>
        <taxon>Quwivirus</taxon>
        <taxon>Quwivirus caviidbeta2</taxon>
    </lineage>
</organism>
<name>U6H8I5_9BETA</name>
<sequence>MFWRPVYVYLVSLLLSVGADDEGIDTWWLGGVTDNTRIKKENQLAHYILKTIVLTHHRRLRTGDECTEQLSNDLDIHSVHTLSDSIRRLKGRYKKGLVSSDGIRISIQQSTRTQQKGVWISARIDRTV</sequence>
<evidence type="ECO:0000313" key="2">
    <source>
        <dbReference type="Proteomes" id="UP000163196"/>
    </source>
</evidence>
<protein>
    <submittedName>
        <fullName evidence="1">GP133</fullName>
    </submittedName>
</protein>
<proteinExistence type="predicted"/>
<reference evidence="1 2" key="2">
    <citation type="submission" date="2013-11" db="EMBL/GenBank/DDBJ databases">
        <title>Genome sequence of a novel, newly isolated strain of guinea pig cytomegalovirus: CIDMTR strain.</title>
        <authorList>
            <person name="Schleiss M.R."/>
            <person name="Hernandez-Alvarado N."/>
            <person name="Ramaraj T."/>
            <person name="Crow J.A."/>
        </authorList>
    </citation>
    <scope>NUCLEOTIDE SEQUENCE [LARGE SCALE GENOMIC DNA]</scope>
    <source>
        <strain evidence="1">CIDMTR</strain>
    </source>
</reference>
<dbReference type="Proteomes" id="UP000163196">
    <property type="component" value="Genome"/>
</dbReference>